<sequence>MGSDSETLPVSDWSMLYPLSFAFTDSLTSHVSNAEIAEVIKDWPPNKSPGPDGFTGEFFKFFLPEICDELRLSINRGLQVLSLHPLNNSFIALIPKKENPLSSADYRPISVVHSVQKITSKILANRLKQHISSLISDSQSGFVQGRLITENFLYAQQVVHKARKVNLPLALFKADIHKAFDTLSWSFLHSLFLALGKSISLKKRVRQEDPLSPYLFILAMDFLARWLSKLVEVGAFFPPFTSLKRCLLYADDALFFLQPSLQQCQLLQIILHGFQALSGLTVNPHKFDLLFTFADSHLLSLLSSELGCDSANFPITYLGLPLSDKKLGKSAYGPLIGKFASRLAGWSGALLSFAGRSGELALFWHHDWGLGILKHTFPQLFSFAVDDLLTVSTFLRLAWTSQHELFMPSMFSSALSSTQLHQLLLLLSNNPNLFLNLGSHIPDTLLWKMQLPHFTSASFYKLFKTNPAPLSDLRLFWKLKAPPKMIVFAWQMLQQRIRTQDVLQKRGWHLANRCPLCTIALETPVHISQDCSSFVSVCQRVY</sequence>
<dbReference type="Pfam" id="PF13966">
    <property type="entry name" value="zf-RVT"/>
    <property type="match status" value="1"/>
</dbReference>
<proteinExistence type="predicted"/>
<evidence type="ECO:0000259" key="1">
    <source>
        <dbReference type="PROSITE" id="PS50878"/>
    </source>
</evidence>
<dbReference type="Pfam" id="PF00078">
    <property type="entry name" value="RVT_1"/>
    <property type="match status" value="1"/>
</dbReference>
<dbReference type="PROSITE" id="PS50878">
    <property type="entry name" value="RT_POL"/>
    <property type="match status" value="1"/>
</dbReference>
<dbReference type="Proteomes" id="UP001210211">
    <property type="component" value="Unassembled WGS sequence"/>
</dbReference>
<dbReference type="SUPFAM" id="SSF56672">
    <property type="entry name" value="DNA/RNA polymerases"/>
    <property type="match status" value="1"/>
</dbReference>
<keyword evidence="3" id="KW-1185">Reference proteome</keyword>
<comment type="caution">
    <text evidence="2">The sequence shown here is derived from an EMBL/GenBank/DDBJ whole genome shotgun (WGS) entry which is preliminary data.</text>
</comment>
<dbReference type="InterPro" id="IPR043502">
    <property type="entry name" value="DNA/RNA_pol_sf"/>
</dbReference>
<dbReference type="InterPro" id="IPR026960">
    <property type="entry name" value="RVT-Znf"/>
</dbReference>
<feature type="domain" description="Reverse transcriptase" evidence="1">
    <location>
        <begin position="75"/>
        <end position="322"/>
    </location>
</feature>
<dbReference type="AlphaFoldDB" id="A0AAD6EN03"/>
<evidence type="ECO:0000313" key="2">
    <source>
        <dbReference type="EMBL" id="KAJ3690480.1"/>
    </source>
</evidence>
<dbReference type="InterPro" id="IPR000477">
    <property type="entry name" value="RT_dom"/>
</dbReference>
<name>A0AAD6EN03_9POAL</name>
<dbReference type="PANTHER" id="PTHR19446">
    <property type="entry name" value="REVERSE TRANSCRIPTASES"/>
    <property type="match status" value="1"/>
</dbReference>
<protein>
    <recommendedName>
        <fullName evidence="1">Reverse transcriptase domain-containing protein</fullName>
    </recommendedName>
</protein>
<gene>
    <name evidence="2" type="ORF">LUZ61_019644</name>
</gene>
<dbReference type="CDD" id="cd01650">
    <property type="entry name" value="RT_nLTR_like"/>
    <property type="match status" value="1"/>
</dbReference>
<evidence type="ECO:0000313" key="3">
    <source>
        <dbReference type="Proteomes" id="UP001210211"/>
    </source>
</evidence>
<dbReference type="EMBL" id="JAMRDG010000002">
    <property type="protein sequence ID" value="KAJ3690480.1"/>
    <property type="molecule type" value="Genomic_DNA"/>
</dbReference>
<reference evidence="2 3" key="1">
    <citation type="journal article" date="2022" name="Cell">
        <title>Repeat-based holocentromeres influence genome architecture and karyotype evolution.</title>
        <authorList>
            <person name="Hofstatter P.G."/>
            <person name="Thangavel G."/>
            <person name="Lux T."/>
            <person name="Neumann P."/>
            <person name="Vondrak T."/>
            <person name="Novak P."/>
            <person name="Zhang M."/>
            <person name="Costa L."/>
            <person name="Castellani M."/>
            <person name="Scott A."/>
            <person name="Toegelov H."/>
            <person name="Fuchs J."/>
            <person name="Mata-Sucre Y."/>
            <person name="Dias Y."/>
            <person name="Vanzela A.L.L."/>
            <person name="Huettel B."/>
            <person name="Almeida C.C.S."/>
            <person name="Simkova H."/>
            <person name="Souza G."/>
            <person name="Pedrosa-Harand A."/>
            <person name="Macas J."/>
            <person name="Mayer K.F.X."/>
            <person name="Houben A."/>
            <person name="Marques A."/>
        </authorList>
    </citation>
    <scope>NUCLEOTIDE SEQUENCE [LARGE SCALE GENOMIC DNA]</scope>
    <source>
        <strain evidence="2">RhyTen1mFocal</strain>
    </source>
</reference>
<accession>A0AAD6EN03</accession>
<organism evidence="2 3">
    <name type="scientific">Rhynchospora tenuis</name>
    <dbReference type="NCBI Taxonomy" id="198213"/>
    <lineage>
        <taxon>Eukaryota</taxon>
        <taxon>Viridiplantae</taxon>
        <taxon>Streptophyta</taxon>
        <taxon>Embryophyta</taxon>
        <taxon>Tracheophyta</taxon>
        <taxon>Spermatophyta</taxon>
        <taxon>Magnoliopsida</taxon>
        <taxon>Liliopsida</taxon>
        <taxon>Poales</taxon>
        <taxon>Cyperaceae</taxon>
        <taxon>Cyperoideae</taxon>
        <taxon>Rhynchosporeae</taxon>
        <taxon>Rhynchospora</taxon>
    </lineage>
</organism>